<dbReference type="Gene3D" id="3.40.50.2300">
    <property type="match status" value="1"/>
</dbReference>
<evidence type="ECO:0000256" key="3">
    <source>
        <dbReference type="ARBA" id="ARBA00023163"/>
    </source>
</evidence>
<evidence type="ECO:0000313" key="7">
    <source>
        <dbReference type="EMBL" id="MDC7787280.1"/>
    </source>
</evidence>
<dbReference type="InterPro" id="IPR016032">
    <property type="entry name" value="Sig_transdc_resp-reg_C-effctor"/>
</dbReference>
<keyword evidence="4" id="KW-0597">Phosphoprotein</keyword>
<reference evidence="7" key="2">
    <citation type="submission" date="2023-02" db="EMBL/GenBank/DDBJ databases">
        <authorList>
            <person name="Rayyan A."/>
            <person name="Meyer T."/>
            <person name="Kyndt J.A."/>
        </authorList>
    </citation>
    <scope>NUCLEOTIDE SEQUENCE</scope>
    <source>
        <strain evidence="7">DSM 9987</strain>
    </source>
</reference>
<proteinExistence type="predicted"/>
<keyword evidence="8" id="KW-1185">Reference proteome</keyword>
<keyword evidence="3" id="KW-0804">Transcription</keyword>
<dbReference type="Gene3D" id="1.10.10.10">
    <property type="entry name" value="Winged helix-like DNA-binding domain superfamily/Winged helix DNA-binding domain"/>
    <property type="match status" value="1"/>
</dbReference>
<dbReference type="PRINTS" id="PR00038">
    <property type="entry name" value="HTHLUXR"/>
</dbReference>
<dbReference type="PROSITE" id="PS00622">
    <property type="entry name" value="HTH_LUXR_1"/>
    <property type="match status" value="1"/>
</dbReference>
<dbReference type="InterPro" id="IPR011006">
    <property type="entry name" value="CheY-like_superfamily"/>
</dbReference>
<dbReference type="SUPFAM" id="SSF46894">
    <property type="entry name" value="C-terminal effector domain of the bipartite response regulators"/>
    <property type="match status" value="1"/>
</dbReference>
<dbReference type="CDD" id="cd06170">
    <property type="entry name" value="LuxR_C_like"/>
    <property type="match status" value="1"/>
</dbReference>
<gene>
    <name evidence="7" type="ORF">PQJ73_16440</name>
</gene>
<evidence type="ECO:0000256" key="4">
    <source>
        <dbReference type="PROSITE-ProRule" id="PRU00169"/>
    </source>
</evidence>
<evidence type="ECO:0000256" key="1">
    <source>
        <dbReference type="ARBA" id="ARBA00023015"/>
    </source>
</evidence>
<evidence type="ECO:0000313" key="8">
    <source>
        <dbReference type="Proteomes" id="UP001165652"/>
    </source>
</evidence>
<accession>A0ABT5JDX8</accession>
<protein>
    <submittedName>
        <fullName evidence="7">Response regulator</fullName>
    </submittedName>
</protein>
<feature type="domain" description="HTH luxR-type" evidence="5">
    <location>
        <begin position="140"/>
        <end position="205"/>
    </location>
</feature>
<evidence type="ECO:0000256" key="2">
    <source>
        <dbReference type="ARBA" id="ARBA00023125"/>
    </source>
</evidence>
<keyword evidence="1" id="KW-0805">Transcription regulation</keyword>
<dbReference type="InterPro" id="IPR000792">
    <property type="entry name" value="Tscrpt_reg_LuxR_C"/>
</dbReference>
<organism evidence="7 8">
    <name type="scientific">Rhodoplanes tepidamans</name>
    <name type="common">Rhodoplanes cryptolactis</name>
    <dbReference type="NCBI Taxonomy" id="200616"/>
    <lineage>
        <taxon>Bacteria</taxon>
        <taxon>Pseudomonadati</taxon>
        <taxon>Pseudomonadota</taxon>
        <taxon>Alphaproteobacteria</taxon>
        <taxon>Hyphomicrobiales</taxon>
        <taxon>Nitrobacteraceae</taxon>
        <taxon>Rhodoplanes</taxon>
    </lineage>
</organism>
<dbReference type="InterPro" id="IPR036388">
    <property type="entry name" value="WH-like_DNA-bd_sf"/>
</dbReference>
<evidence type="ECO:0000259" key="6">
    <source>
        <dbReference type="PROSITE" id="PS50110"/>
    </source>
</evidence>
<name>A0ABT5JDX8_RHOTP</name>
<dbReference type="SUPFAM" id="SSF52172">
    <property type="entry name" value="CheY-like"/>
    <property type="match status" value="1"/>
</dbReference>
<dbReference type="PANTHER" id="PTHR44688:SF16">
    <property type="entry name" value="DNA-BINDING TRANSCRIPTIONAL ACTIVATOR DEVR_DOSR"/>
    <property type="match status" value="1"/>
</dbReference>
<reference evidence="7" key="1">
    <citation type="journal article" date="2023" name="Microbiol Resour">
        <title>Genome Sequences of Rhodoplanes serenus and Two Thermotolerant Strains, Rhodoplanes tepidamans and 'Rhodoplanes cryptolactis,' Further Refine the Genus.</title>
        <authorList>
            <person name="Rayyan A.A."/>
            <person name="Kyndt J.A."/>
        </authorList>
    </citation>
    <scope>NUCLEOTIDE SEQUENCE</scope>
    <source>
        <strain evidence="7">DSM 9987</strain>
    </source>
</reference>
<dbReference type="SMART" id="SM00421">
    <property type="entry name" value="HTH_LUXR"/>
    <property type="match status" value="1"/>
</dbReference>
<dbReference type="PROSITE" id="PS50043">
    <property type="entry name" value="HTH_LUXR_2"/>
    <property type="match status" value="1"/>
</dbReference>
<dbReference type="Pfam" id="PF00196">
    <property type="entry name" value="GerE"/>
    <property type="match status" value="1"/>
</dbReference>
<feature type="domain" description="Response regulatory" evidence="6">
    <location>
        <begin position="10"/>
        <end position="124"/>
    </location>
</feature>
<dbReference type="PANTHER" id="PTHR44688">
    <property type="entry name" value="DNA-BINDING TRANSCRIPTIONAL ACTIVATOR DEVR_DOSR"/>
    <property type="match status" value="1"/>
</dbReference>
<dbReference type="RefSeq" id="WP_272778119.1">
    <property type="nucleotide sequence ID" value="NZ_JAQQLI010000025.1"/>
</dbReference>
<sequence length="216" mass="22830">MSAGEAKAPVVYVVDDDDAMRDSLVFLLEPLGLAVETFPSAAAFLAGHDPDRVACLVADVRMPGMSGLELHEELVRRGAVMPVVIITGHGDVPMAVRAMRTGALDFIEKPLNNQVLIERIHQALRLAGTRLAAAREIGAIRARLDRLTAREREVAGLVAAGKQNKAIAHALGISLKTVEIHRHNAMEKMAATTGADLARMLTLAGGTGEPAPDGPA</sequence>
<keyword evidence="2" id="KW-0238">DNA-binding</keyword>
<dbReference type="Pfam" id="PF00072">
    <property type="entry name" value="Response_reg"/>
    <property type="match status" value="1"/>
</dbReference>
<dbReference type="SMART" id="SM00448">
    <property type="entry name" value="REC"/>
    <property type="match status" value="1"/>
</dbReference>
<dbReference type="PROSITE" id="PS50110">
    <property type="entry name" value="RESPONSE_REGULATORY"/>
    <property type="match status" value="1"/>
</dbReference>
<dbReference type="CDD" id="cd17537">
    <property type="entry name" value="REC_FixJ"/>
    <property type="match status" value="1"/>
</dbReference>
<dbReference type="EMBL" id="JAQQLI010000025">
    <property type="protein sequence ID" value="MDC7787280.1"/>
    <property type="molecule type" value="Genomic_DNA"/>
</dbReference>
<comment type="caution">
    <text evidence="7">The sequence shown here is derived from an EMBL/GenBank/DDBJ whole genome shotgun (WGS) entry which is preliminary data.</text>
</comment>
<evidence type="ECO:0000259" key="5">
    <source>
        <dbReference type="PROSITE" id="PS50043"/>
    </source>
</evidence>
<feature type="modified residue" description="4-aspartylphosphate" evidence="4">
    <location>
        <position position="59"/>
    </location>
</feature>
<dbReference type="InterPro" id="IPR001789">
    <property type="entry name" value="Sig_transdc_resp-reg_receiver"/>
</dbReference>
<dbReference type="Proteomes" id="UP001165652">
    <property type="component" value="Unassembled WGS sequence"/>
</dbReference>